<protein>
    <submittedName>
        <fullName evidence="6">SLAC1 anion channel family protein</fullName>
    </submittedName>
</protein>
<accession>A0A7T4AAA2</accession>
<gene>
    <name evidence="6" type="ORF">I6H43_01040</name>
</gene>
<organism evidence="6 7">
    <name type="scientific">Aeromonas jandaei</name>
    <dbReference type="NCBI Taxonomy" id="650"/>
    <lineage>
        <taxon>Bacteria</taxon>
        <taxon>Pseudomonadati</taxon>
        <taxon>Pseudomonadota</taxon>
        <taxon>Gammaproteobacteria</taxon>
        <taxon>Aeromonadales</taxon>
        <taxon>Aeromonadaceae</taxon>
        <taxon>Aeromonas</taxon>
    </lineage>
</organism>
<evidence type="ECO:0000256" key="1">
    <source>
        <dbReference type="ARBA" id="ARBA00004141"/>
    </source>
</evidence>
<dbReference type="Proteomes" id="UP000595481">
    <property type="component" value="Chromosome"/>
</dbReference>
<dbReference type="InterPro" id="IPR052951">
    <property type="entry name" value="Tellurite_res_ion_channel"/>
</dbReference>
<dbReference type="InterPro" id="IPR004695">
    <property type="entry name" value="SLAC1/Mae1/Ssu1/TehA"/>
</dbReference>
<dbReference type="EMBL" id="CP066092">
    <property type="protein sequence ID" value="QQB20178.1"/>
    <property type="molecule type" value="Genomic_DNA"/>
</dbReference>
<feature type="transmembrane region" description="Helical" evidence="5">
    <location>
        <begin position="184"/>
        <end position="202"/>
    </location>
</feature>
<comment type="subcellular location">
    <subcellularLocation>
        <location evidence="1">Membrane</location>
        <topology evidence="1">Multi-pass membrane protein</topology>
    </subcellularLocation>
</comment>
<evidence type="ECO:0000256" key="5">
    <source>
        <dbReference type="SAM" id="Phobius"/>
    </source>
</evidence>
<feature type="transmembrane region" description="Helical" evidence="5">
    <location>
        <begin position="123"/>
        <end position="144"/>
    </location>
</feature>
<feature type="transmembrane region" description="Helical" evidence="5">
    <location>
        <begin position="214"/>
        <end position="234"/>
    </location>
</feature>
<keyword evidence="2 5" id="KW-0812">Transmembrane</keyword>
<keyword evidence="3 5" id="KW-1133">Transmembrane helix</keyword>
<evidence type="ECO:0000256" key="2">
    <source>
        <dbReference type="ARBA" id="ARBA00022692"/>
    </source>
</evidence>
<feature type="transmembrane region" description="Helical" evidence="5">
    <location>
        <begin position="27"/>
        <end position="47"/>
    </location>
</feature>
<name>A0A7T4AAA2_AERJA</name>
<dbReference type="GeneID" id="69549828"/>
<dbReference type="Pfam" id="PF03595">
    <property type="entry name" value="SLAC1"/>
    <property type="match status" value="1"/>
</dbReference>
<feature type="transmembrane region" description="Helical" evidence="5">
    <location>
        <begin position="300"/>
        <end position="319"/>
    </location>
</feature>
<dbReference type="Gene3D" id="1.50.10.150">
    <property type="entry name" value="Voltage-dependent anion channel"/>
    <property type="match status" value="1"/>
</dbReference>
<evidence type="ECO:0000256" key="3">
    <source>
        <dbReference type="ARBA" id="ARBA00022989"/>
    </source>
</evidence>
<evidence type="ECO:0000313" key="6">
    <source>
        <dbReference type="EMBL" id="QQB20178.1"/>
    </source>
</evidence>
<proteinExistence type="predicted"/>
<feature type="transmembrane region" description="Helical" evidence="5">
    <location>
        <begin position="98"/>
        <end position="117"/>
    </location>
</feature>
<evidence type="ECO:0000256" key="4">
    <source>
        <dbReference type="ARBA" id="ARBA00023136"/>
    </source>
</evidence>
<dbReference type="PANTHER" id="PTHR37955">
    <property type="entry name" value="TELLURITE RESISTANCE PROTEIN TEHA"/>
    <property type="match status" value="1"/>
</dbReference>
<evidence type="ECO:0000313" key="7">
    <source>
        <dbReference type="Proteomes" id="UP000595481"/>
    </source>
</evidence>
<sequence length="333" mass="35840">MNTTNTLTLSTTELEVLPKSSLRNLPVNLFASVMGLSGLSLAWRQAYHYVGGTLLPAEAIGAFAVLIFAMLTLAYGIKCVRYPALCRTEFNHPVTGNFFGTITISMMLVSAVVGSHFPLAGEILWSAGSLLTLLLSALLVSRLFKGEQDPQHALPVWLIPGVASLDIAVTGSHMPMAWASELNLAGLAIGGLLALVFIIMIFQRLIQQAPLATGMTPSMMILVAPFAVGFLAYTNYLGTIDRFAGVLYYFALFLFAVVSFKVFHTKMRFAISWWAISFPMAALSNAALKYGYAQEGLPLQLIAIAILLFLSLALAVLTVKTLSSLLKGQLLAG</sequence>
<feature type="transmembrane region" description="Helical" evidence="5">
    <location>
        <begin position="59"/>
        <end position="77"/>
    </location>
</feature>
<feature type="transmembrane region" description="Helical" evidence="5">
    <location>
        <begin position="246"/>
        <end position="263"/>
    </location>
</feature>
<dbReference type="InterPro" id="IPR038665">
    <property type="entry name" value="Voltage-dep_anion_channel_sf"/>
</dbReference>
<dbReference type="CDD" id="cd09323">
    <property type="entry name" value="TDT_SLAC1_like"/>
    <property type="match status" value="1"/>
</dbReference>
<feature type="transmembrane region" description="Helical" evidence="5">
    <location>
        <begin position="270"/>
        <end position="288"/>
    </location>
</feature>
<dbReference type="PANTHER" id="PTHR37955:SF1">
    <property type="entry name" value="DEP DOMAIN-CONTAINING PROTEIN"/>
    <property type="match status" value="1"/>
</dbReference>
<dbReference type="RefSeq" id="WP_042030645.1">
    <property type="nucleotide sequence ID" value="NZ_CAWMFX010000020.1"/>
</dbReference>
<keyword evidence="4 5" id="KW-0472">Membrane</keyword>
<reference evidence="6 7" key="1">
    <citation type="submission" date="2020-12" db="EMBL/GenBank/DDBJ databases">
        <title>FDA dAtabase for Regulatory Grade micrObial Sequences (FDA-ARGOS): Supporting development and validation of Infectious Disease Dx tests.</title>
        <authorList>
            <person name="Sproer C."/>
            <person name="Gronow S."/>
            <person name="Severitt S."/>
            <person name="Schroder I."/>
            <person name="Tallon L."/>
            <person name="Sadzewicz L."/>
            <person name="Zhao X."/>
            <person name="Boylan J."/>
            <person name="Ott S."/>
            <person name="Bowen H."/>
            <person name="Vavikolanu K."/>
            <person name="Mehta A."/>
            <person name="Aluvathingal J."/>
            <person name="Nadendla S."/>
            <person name="Lowell S."/>
            <person name="Myers T."/>
            <person name="Yan Y."/>
            <person name="Sichtig H."/>
        </authorList>
    </citation>
    <scope>NUCLEOTIDE SEQUENCE [LARGE SCALE GENOMIC DNA]</scope>
    <source>
        <strain evidence="6 7">FDAARGOS_986</strain>
    </source>
</reference>
<keyword evidence="7" id="KW-1185">Reference proteome</keyword>